<dbReference type="GO" id="GO:0016740">
    <property type="term" value="F:transferase activity"/>
    <property type="evidence" value="ECO:0007669"/>
    <property type="project" value="UniProtKB-KW"/>
</dbReference>
<evidence type="ECO:0000313" key="7">
    <source>
        <dbReference type="EMBL" id="AKA67432.1"/>
    </source>
</evidence>
<comment type="catalytic activity">
    <reaction evidence="4 6">
        <text>L-aspartyl-tRNA(Asn) + L-glutamine + ATP + H2O = L-asparaginyl-tRNA(Asn) + L-glutamate + ADP + phosphate + 2 H(+)</text>
        <dbReference type="Rhea" id="RHEA:14513"/>
        <dbReference type="Rhea" id="RHEA-COMP:9674"/>
        <dbReference type="Rhea" id="RHEA-COMP:9677"/>
        <dbReference type="ChEBI" id="CHEBI:15377"/>
        <dbReference type="ChEBI" id="CHEBI:15378"/>
        <dbReference type="ChEBI" id="CHEBI:29985"/>
        <dbReference type="ChEBI" id="CHEBI:30616"/>
        <dbReference type="ChEBI" id="CHEBI:43474"/>
        <dbReference type="ChEBI" id="CHEBI:58359"/>
        <dbReference type="ChEBI" id="CHEBI:78515"/>
        <dbReference type="ChEBI" id="CHEBI:78516"/>
        <dbReference type="ChEBI" id="CHEBI:456216"/>
    </reaction>
</comment>
<dbReference type="GO" id="GO:0050566">
    <property type="term" value="F:asparaginyl-tRNA synthase (glutamine-hydrolyzing) activity"/>
    <property type="evidence" value="ECO:0007669"/>
    <property type="project" value="RHEA"/>
</dbReference>
<evidence type="ECO:0000256" key="1">
    <source>
        <dbReference type="ARBA" id="ARBA00010757"/>
    </source>
</evidence>
<dbReference type="PANTHER" id="PTHR15004:SF0">
    <property type="entry name" value="GLUTAMYL-TRNA(GLN) AMIDOTRANSFERASE SUBUNIT C, MITOCHONDRIAL"/>
    <property type="match status" value="1"/>
</dbReference>
<dbReference type="PANTHER" id="PTHR15004">
    <property type="entry name" value="GLUTAMYL-TRNA(GLN) AMIDOTRANSFERASE SUBUNIT C, MITOCHONDRIAL"/>
    <property type="match status" value="1"/>
</dbReference>
<evidence type="ECO:0000313" key="8">
    <source>
        <dbReference type="Proteomes" id="UP000033115"/>
    </source>
</evidence>
<dbReference type="GO" id="GO:0005524">
    <property type="term" value="F:ATP binding"/>
    <property type="evidence" value="ECO:0007669"/>
    <property type="project" value="UniProtKB-KW"/>
</dbReference>
<gene>
    <name evidence="6" type="primary">gatC</name>
    <name evidence="7" type="ORF">CSCA_0307</name>
</gene>
<dbReference type="GO" id="GO:0070681">
    <property type="term" value="P:glutaminyl-tRNAGln biosynthesis via transamidation"/>
    <property type="evidence" value="ECO:0007669"/>
    <property type="project" value="TreeGrafter"/>
</dbReference>
<comment type="subunit">
    <text evidence="2 6">Heterotrimer of A, B and C subunits.</text>
</comment>
<dbReference type="EC" id="6.3.5.-" evidence="6"/>
<keyword evidence="8" id="KW-1185">Reference proteome</keyword>
<dbReference type="HOGENOM" id="CLU_105899_1_2_9"/>
<dbReference type="KEGG" id="csq:CSCA_0307"/>
<dbReference type="GO" id="GO:0050567">
    <property type="term" value="F:glutaminyl-tRNA synthase (glutamine-hydrolyzing) activity"/>
    <property type="evidence" value="ECO:0007669"/>
    <property type="project" value="UniProtKB-UniRule"/>
</dbReference>
<dbReference type="EMBL" id="CP009933">
    <property type="protein sequence ID" value="AKA67432.1"/>
    <property type="molecule type" value="Genomic_DNA"/>
</dbReference>
<organism evidence="7 8">
    <name type="scientific">Clostridium scatologenes</name>
    <dbReference type="NCBI Taxonomy" id="1548"/>
    <lineage>
        <taxon>Bacteria</taxon>
        <taxon>Bacillati</taxon>
        <taxon>Bacillota</taxon>
        <taxon>Clostridia</taxon>
        <taxon>Eubacteriales</taxon>
        <taxon>Clostridiaceae</taxon>
        <taxon>Clostridium</taxon>
    </lineage>
</organism>
<dbReference type="RefSeq" id="WP_007060199.1">
    <property type="nucleotide sequence ID" value="NZ_CP009933.1"/>
</dbReference>
<dbReference type="HAMAP" id="MF_00122">
    <property type="entry name" value="GatC"/>
    <property type="match status" value="1"/>
</dbReference>
<dbReference type="AlphaFoldDB" id="A0A0E3M4W3"/>
<dbReference type="Proteomes" id="UP000033115">
    <property type="component" value="Chromosome"/>
</dbReference>
<accession>A0A0E3M4W3</accession>
<dbReference type="STRING" id="1548.CSCA_0307"/>
<protein>
    <recommendedName>
        <fullName evidence="6">Aspartyl/glutamyl-tRNA(Asn/Gln) amidotransferase subunit C</fullName>
        <shortName evidence="6">Asp/Glu-ADT subunit C</shortName>
        <ecNumber evidence="6">6.3.5.-</ecNumber>
    </recommendedName>
</protein>
<dbReference type="Gene3D" id="1.10.20.60">
    <property type="entry name" value="Glu-tRNAGln amidotransferase C subunit, N-terminal domain"/>
    <property type="match status" value="1"/>
</dbReference>
<comment type="catalytic activity">
    <reaction evidence="5 6">
        <text>L-glutamyl-tRNA(Gln) + L-glutamine + ATP + H2O = L-glutaminyl-tRNA(Gln) + L-glutamate + ADP + phosphate + H(+)</text>
        <dbReference type="Rhea" id="RHEA:17521"/>
        <dbReference type="Rhea" id="RHEA-COMP:9681"/>
        <dbReference type="Rhea" id="RHEA-COMP:9684"/>
        <dbReference type="ChEBI" id="CHEBI:15377"/>
        <dbReference type="ChEBI" id="CHEBI:15378"/>
        <dbReference type="ChEBI" id="CHEBI:29985"/>
        <dbReference type="ChEBI" id="CHEBI:30616"/>
        <dbReference type="ChEBI" id="CHEBI:43474"/>
        <dbReference type="ChEBI" id="CHEBI:58359"/>
        <dbReference type="ChEBI" id="CHEBI:78520"/>
        <dbReference type="ChEBI" id="CHEBI:78521"/>
        <dbReference type="ChEBI" id="CHEBI:456216"/>
    </reaction>
</comment>
<dbReference type="InterPro" id="IPR003837">
    <property type="entry name" value="GatC"/>
</dbReference>
<evidence type="ECO:0000256" key="6">
    <source>
        <dbReference type="HAMAP-Rule" id="MF_00122"/>
    </source>
</evidence>
<keyword evidence="6" id="KW-0547">Nucleotide-binding</keyword>
<keyword evidence="6" id="KW-0436">Ligase</keyword>
<evidence type="ECO:0000256" key="5">
    <source>
        <dbReference type="ARBA" id="ARBA00047913"/>
    </source>
</evidence>
<proteinExistence type="inferred from homology"/>
<comment type="function">
    <text evidence="3 6">Allows the formation of correctly charged Asn-tRNA(Asn) or Gln-tRNA(Gln) through the transamidation of misacylated Asp-tRNA(Asn) or Glu-tRNA(Gln) in organisms which lack either or both of asparaginyl-tRNA or glutaminyl-tRNA synthetases. The reaction takes place in the presence of glutamine and ATP through an activated phospho-Asp-tRNA(Asn) or phospho-Glu-tRNA(Gln).</text>
</comment>
<name>A0A0E3M4W3_CLOSL</name>
<evidence type="ECO:0000256" key="4">
    <source>
        <dbReference type="ARBA" id="ARBA00047380"/>
    </source>
</evidence>
<keyword evidence="7" id="KW-0808">Transferase</keyword>
<sequence>MISIDEVKYIAKLAKLKVTDEEAEKMAKDFEGILGHFASIDKFDLSGVDLNKYEDGLKSFVREDEVKVYEEKKKLFQNVKSMRDVYVEVPKIIE</sequence>
<dbReference type="InterPro" id="IPR036113">
    <property type="entry name" value="Asp/Glu-ADT_sf_sub_c"/>
</dbReference>
<dbReference type="Pfam" id="PF02686">
    <property type="entry name" value="GatC"/>
    <property type="match status" value="1"/>
</dbReference>
<evidence type="ECO:0000256" key="3">
    <source>
        <dbReference type="ARBA" id="ARBA00024799"/>
    </source>
</evidence>
<dbReference type="GO" id="GO:0006412">
    <property type="term" value="P:translation"/>
    <property type="evidence" value="ECO:0007669"/>
    <property type="project" value="UniProtKB-UniRule"/>
</dbReference>
<comment type="similarity">
    <text evidence="1 6">Belongs to the GatC family.</text>
</comment>
<keyword evidence="6" id="KW-0648">Protein biosynthesis</keyword>
<reference evidence="7 8" key="1">
    <citation type="journal article" date="2015" name="J. Biotechnol.">
        <title>Complete genome sequence of a malodorant-producing acetogen, Clostridium scatologenes ATCC 25775(T).</title>
        <authorList>
            <person name="Zhu Z."/>
            <person name="Guo T."/>
            <person name="Zheng H."/>
            <person name="Song T."/>
            <person name="Ouyang P."/>
            <person name="Xie J."/>
        </authorList>
    </citation>
    <scope>NUCLEOTIDE SEQUENCE [LARGE SCALE GENOMIC DNA]</scope>
    <source>
        <strain evidence="7 8">ATCC 25775</strain>
    </source>
</reference>
<dbReference type="SUPFAM" id="SSF141000">
    <property type="entry name" value="Glu-tRNAGln amidotransferase C subunit"/>
    <property type="match status" value="1"/>
</dbReference>
<evidence type="ECO:0000256" key="2">
    <source>
        <dbReference type="ARBA" id="ARBA00011123"/>
    </source>
</evidence>
<dbReference type="GO" id="GO:0006450">
    <property type="term" value="P:regulation of translational fidelity"/>
    <property type="evidence" value="ECO:0007669"/>
    <property type="project" value="InterPro"/>
</dbReference>
<dbReference type="NCBIfam" id="TIGR00135">
    <property type="entry name" value="gatC"/>
    <property type="match status" value="1"/>
</dbReference>
<keyword evidence="6" id="KW-0067">ATP-binding</keyword>